<evidence type="ECO:0000256" key="1">
    <source>
        <dbReference type="ARBA" id="ARBA00023118"/>
    </source>
</evidence>
<dbReference type="GO" id="GO:0016779">
    <property type="term" value="F:nucleotidyltransferase activity"/>
    <property type="evidence" value="ECO:0007669"/>
    <property type="project" value="InterPro"/>
</dbReference>
<evidence type="ECO:0008006" key="4">
    <source>
        <dbReference type="Google" id="ProtNLM"/>
    </source>
</evidence>
<accession>A0A252A3X2</accession>
<dbReference type="Proteomes" id="UP000194565">
    <property type="component" value="Unassembled WGS sequence"/>
</dbReference>
<gene>
    <name evidence="2" type="ORF">HC62_14400</name>
</gene>
<organism evidence="2 3">
    <name type="scientific">Acetobacter tropicalis</name>
    <dbReference type="NCBI Taxonomy" id="104102"/>
    <lineage>
        <taxon>Bacteria</taxon>
        <taxon>Pseudomonadati</taxon>
        <taxon>Pseudomonadota</taxon>
        <taxon>Alphaproteobacteria</taxon>
        <taxon>Acetobacterales</taxon>
        <taxon>Acetobacteraceae</taxon>
        <taxon>Acetobacter</taxon>
    </lineage>
</organism>
<name>A0A252A3X2_9PROT</name>
<dbReference type="InterPro" id="IPR006116">
    <property type="entry name" value="NT_2-5OAS_ClassI-CCAase"/>
</dbReference>
<dbReference type="AlphaFoldDB" id="A0A252A3X2"/>
<evidence type="ECO:0000313" key="3">
    <source>
        <dbReference type="Proteomes" id="UP000194565"/>
    </source>
</evidence>
<evidence type="ECO:0000313" key="2">
    <source>
        <dbReference type="EMBL" id="OUI83735.1"/>
    </source>
</evidence>
<sequence length="398" mass="45601">MQSHFGPHLQQMDRSSRIISLLDKVCMKIEPSQHQYDLAEERYLAVGKWIAGAADDLLQNSSICVQGSFATSTAIRPPEQSEYDVDLLCYVPNDDLSLQPISLKKALGDRLRQHATYGKMLEEKARCWRLNYANEFHMDITPAIPNQACQNGGCLVPDKELRRWKESNPRGYSKLFKARAALEPRFEKYESFGIESAHDSVEPFPKRKEMQGFLRRIVQLSKFSRDFYFSKKSIALWPISIIITTLTSRSYEFCVGKYVFQDELDLLCKVVEHMPDTISCKDGISWQILNETTTGENFAEKWNTDPERAKAFFAWHQKFLEDLRKLRVSVGLDVIRKDLSDSFGVEAVTEVFDDITTEVSSARQKQKLAVSAELGLTTDSSCRAIIPKNTFYGFVQER</sequence>
<comment type="caution">
    <text evidence="2">The sequence shown here is derived from an EMBL/GenBank/DDBJ whole genome shotgun (WGS) entry which is preliminary data.</text>
</comment>
<dbReference type="CDD" id="cd05400">
    <property type="entry name" value="NT_2-5OAS_ClassI-CCAase"/>
    <property type="match status" value="1"/>
</dbReference>
<protein>
    <recommendedName>
        <fullName evidence="4">Nucleotidyltransferase</fullName>
    </recommendedName>
</protein>
<reference evidence="2 3" key="1">
    <citation type="submission" date="2014-06" db="EMBL/GenBank/DDBJ databases">
        <authorList>
            <person name="Ju J."/>
            <person name="Zhang J."/>
        </authorList>
    </citation>
    <scope>NUCLEOTIDE SEQUENCE [LARGE SCALE GENOMIC DNA]</scope>
    <source>
        <strain evidence="2">DmW_042</strain>
    </source>
</reference>
<dbReference type="GO" id="GO:0051607">
    <property type="term" value="P:defense response to virus"/>
    <property type="evidence" value="ECO:0007669"/>
    <property type="project" value="UniProtKB-KW"/>
</dbReference>
<proteinExistence type="predicted"/>
<dbReference type="Pfam" id="PF18144">
    <property type="entry name" value="SMODS"/>
    <property type="match status" value="1"/>
</dbReference>
<keyword evidence="1" id="KW-0051">Antiviral defense</keyword>
<dbReference type="EMBL" id="JOMM01000049">
    <property type="protein sequence ID" value="OUI83735.1"/>
    <property type="molecule type" value="Genomic_DNA"/>
</dbReference>